<proteinExistence type="predicted"/>
<keyword evidence="3" id="KW-1185">Reference proteome</keyword>
<dbReference type="InterPro" id="IPR016866">
    <property type="entry name" value="UCP028069"/>
</dbReference>
<sequence length="256" mass="29243">MKIIVTSLIGLFFSVFSIAGTLERASEIEGQTLQSSAQVQQRIDRRAENILKMKSEIEQLDRETENLTIYQSHLVKLIENQEHEKAELRNKISELADTRMGIVPLMYRMIDSLEPWVAQDIPIKKQQRLTRVAQLRSLMTRADVSVSEKFRRVLEAYRIEMEYGQKLGIFKGQIAQQGLVRDVDMLHFGRVSLVARSPDKKSYWLYSRKLGEWELSSGKVKPEIDDAFALAEQSGAPRLINLPLSVGRLPKDGGVE</sequence>
<dbReference type="RefSeq" id="WP_068904367.1">
    <property type="nucleotide sequence ID" value="NZ_JBHUIF010000028.1"/>
</dbReference>
<dbReference type="PIRSF" id="PIRSF028069">
    <property type="entry name" value="UCP028069"/>
    <property type="match status" value="1"/>
</dbReference>
<dbReference type="Pfam" id="PF11932">
    <property type="entry name" value="DUF3450"/>
    <property type="match status" value="1"/>
</dbReference>
<protein>
    <recommendedName>
        <fullName evidence="4">DUF3450 domain-containing protein</fullName>
    </recommendedName>
</protein>
<feature type="coiled-coil region" evidence="1">
    <location>
        <begin position="43"/>
        <end position="98"/>
    </location>
</feature>
<evidence type="ECO:0000313" key="3">
    <source>
        <dbReference type="Proteomes" id="UP000094936"/>
    </source>
</evidence>
<dbReference type="EMBL" id="LYBM01000034">
    <property type="protein sequence ID" value="ODA31545.1"/>
    <property type="molecule type" value="Genomic_DNA"/>
</dbReference>
<gene>
    <name evidence="2" type="ORF">A8L45_16745</name>
</gene>
<evidence type="ECO:0008006" key="4">
    <source>
        <dbReference type="Google" id="ProtNLM"/>
    </source>
</evidence>
<organism evidence="2 3">
    <name type="scientific">Veronia pacifica</name>
    <dbReference type="NCBI Taxonomy" id="1080227"/>
    <lineage>
        <taxon>Bacteria</taxon>
        <taxon>Pseudomonadati</taxon>
        <taxon>Pseudomonadota</taxon>
        <taxon>Gammaproteobacteria</taxon>
        <taxon>Vibrionales</taxon>
        <taxon>Vibrionaceae</taxon>
        <taxon>Veronia</taxon>
    </lineage>
</organism>
<dbReference type="OrthoDB" id="5880116at2"/>
<comment type="caution">
    <text evidence="2">The sequence shown here is derived from an EMBL/GenBank/DDBJ whole genome shotgun (WGS) entry which is preliminary data.</text>
</comment>
<accession>A0A1C3EE87</accession>
<name>A0A1C3EE87_9GAMM</name>
<evidence type="ECO:0000313" key="2">
    <source>
        <dbReference type="EMBL" id="ODA31545.1"/>
    </source>
</evidence>
<reference evidence="2 3" key="1">
    <citation type="submission" date="2016-05" db="EMBL/GenBank/DDBJ databases">
        <title>Genomic Taxonomy of the Vibrionaceae.</title>
        <authorList>
            <person name="Gomez-Gil B."/>
            <person name="Enciso-Ibarra J."/>
        </authorList>
    </citation>
    <scope>NUCLEOTIDE SEQUENCE [LARGE SCALE GENOMIC DNA]</scope>
    <source>
        <strain evidence="2 3">CAIM 1920</strain>
    </source>
</reference>
<keyword evidence="1" id="KW-0175">Coiled coil</keyword>
<evidence type="ECO:0000256" key="1">
    <source>
        <dbReference type="SAM" id="Coils"/>
    </source>
</evidence>
<dbReference type="AlphaFoldDB" id="A0A1C3EE87"/>
<dbReference type="Proteomes" id="UP000094936">
    <property type="component" value="Unassembled WGS sequence"/>
</dbReference>
<dbReference type="STRING" id="1080227.A8L45_16745"/>